<dbReference type="Gene3D" id="3.90.480.10">
    <property type="entry name" value="Sulfite Reductase Hemoprotein,Domain 2"/>
    <property type="match status" value="1"/>
</dbReference>
<dbReference type="Gene3D" id="3.30.413.10">
    <property type="entry name" value="Sulfite Reductase Hemoprotein, domain 1"/>
    <property type="match status" value="2"/>
</dbReference>
<dbReference type="InterPro" id="IPR006066">
    <property type="entry name" value="NO2/SO3_Rdtase_FeS/sirohaem_BS"/>
</dbReference>
<evidence type="ECO:0000259" key="8">
    <source>
        <dbReference type="Pfam" id="PF01206"/>
    </source>
</evidence>
<dbReference type="SUPFAM" id="SSF55124">
    <property type="entry name" value="Nitrite/Sulfite reductase N-terminal domain-like"/>
    <property type="match status" value="2"/>
</dbReference>
<evidence type="ECO:0000256" key="6">
    <source>
        <dbReference type="ARBA" id="ARBA00023014"/>
    </source>
</evidence>
<dbReference type="SUPFAM" id="SSF56014">
    <property type="entry name" value="Nitrite and sulphite reductase 4Fe-4S domain-like"/>
    <property type="match status" value="2"/>
</dbReference>
<evidence type="ECO:0000256" key="3">
    <source>
        <dbReference type="ARBA" id="ARBA00022723"/>
    </source>
</evidence>
<dbReference type="PRINTS" id="PR00397">
    <property type="entry name" value="SIROHAEM"/>
</dbReference>
<dbReference type="InterPro" id="IPR036868">
    <property type="entry name" value="TusA-like_sf"/>
</dbReference>
<dbReference type="InterPro" id="IPR045854">
    <property type="entry name" value="NO2/SO3_Rdtase_4Fe4S_sf"/>
</dbReference>
<sequence length="799" mass="88070">MEFYQLPPELGQDLEKFEGQIKDFQAGNLPPAKFKGLRVAHGVYEQREEGTFMMRVRTPAGSITPSQLKKVAELSHEYGTRKFSVTTRAGIQLSYVGLGDVIKVCRGLAEVGLSGRAGGGNTVRNMIAPYDSGIAQGEAFDVSPYVYALTTRMIAEPDSYDLPRKLKFAFSGKIADPGKVKLACVGFWAKLKDGEPGFSVWVGGGTGASVKPGSQILDWIPAHRVYYVAKAVKKMFDQHGNRRQRSKAKIKWLYEKLGKEEFERLFFRFYALEQQEIGKELVLPAVVNQAQVDPNWAPETPADALGFEQFKKRNVTAQIQPGLLQVRLPLLHGNLTNEDGIKVAELAAHFGENCLRLGSEQNLFLRNIPETYLGNVYNGLLGIKSLALAFAPKFLGAMVTCTGVATCALGMTQSRPAIEAVQAALLESDLDLEALGDLKIYSSGCPNACGNNHVGDIGLFGKTGKLGQDIYPAYMVQIGTKMDAQHCQPARRLASVPAKDLPAFMVGFLQGWQNKKALFQGQIEVYLNSDEAVEDVLRLAQGYNDTVPTVLADDSYYIDWGDQDRFTLLKGRKAECSAGLFDMIEVDLENVKENIKLLEAGLKGAERKKHLYQLISSAAHSLLVTRGIEAFGDAEIFEAFEENFINAGLVPKVYLEPVRLAKVRDLDQLNDWAGEVIGLGEHMIKLYESMDDSLRFNLEQLQGIEPVLPAETKAEAEPVAPVAAKADQFKDFRGVSCPMNFVKTKITLAAMRSGQTLEVWLDDGQPIINVPESVKLEGHQILNQDQEDEGHWSVVIQKA</sequence>
<dbReference type="PANTHER" id="PTHR32439:SF9">
    <property type="entry name" value="BLR3264 PROTEIN"/>
    <property type="match status" value="1"/>
</dbReference>
<feature type="domain" description="UPF0033" evidence="8">
    <location>
        <begin position="731"/>
        <end position="798"/>
    </location>
</feature>
<dbReference type="PROSITE" id="PS00365">
    <property type="entry name" value="NIR_SIR"/>
    <property type="match status" value="1"/>
</dbReference>
<accession>A0A1F6G9E5</accession>
<dbReference type="STRING" id="1817772.A2527_05905"/>
<feature type="domain" description="Nitrite/Sulfite reductase ferredoxin-like" evidence="9">
    <location>
        <begin position="44"/>
        <end position="110"/>
    </location>
</feature>
<comment type="caution">
    <text evidence="10">The sequence shown here is derived from an EMBL/GenBank/DDBJ whole genome shotgun (WGS) entry which is preliminary data.</text>
</comment>
<dbReference type="GO" id="GO:0016491">
    <property type="term" value="F:oxidoreductase activity"/>
    <property type="evidence" value="ECO:0007669"/>
    <property type="project" value="UniProtKB-KW"/>
</dbReference>
<dbReference type="GO" id="GO:0051539">
    <property type="term" value="F:4 iron, 4 sulfur cluster binding"/>
    <property type="evidence" value="ECO:0007669"/>
    <property type="project" value="UniProtKB-KW"/>
</dbReference>
<protein>
    <recommendedName>
        <fullName evidence="12">Sulfite reductase subunit beta (Hemoprotein)</fullName>
    </recommendedName>
</protein>
<organism evidence="10 11">
    <name type="scientific">Candidatus Lambdaproteobacteria bacterium RIFOXYD2_FULL_50_16</name>
    <dbReference type="NCBI Taxonomy" id="1817772"/>
    <lineage>
        <taxon>Bacteria</taxon>
        <taxon>Pseudomonadati</taxon>
        <taxon>Pseudomonadota</taxon>
        <taxon>Candidatus Lambdaproteobacteria</taxon>
    </lineage>
</organism>
<feature type="domain" description="Nitrite/sulphite reductase 4Fe-4S" evidence="7">
    <location>
        <begin position="397"/>
        <end position="513"/>
    </location>
</feature>
<proteinExistence type="predicted"/>
<dbReference type="Pfam" id="PF01206">
    <property type="entry name" value="TusA"/>
    <property type="match status" value="1"/>
</dbReference>
<dbReference type="InterPro" id="IPR036136">
    <property type="entry name" value="Nit/Sulf_reduc_fer-like_dom_sf"/>
</dbReference>
<name>A0A1F6G9E5_9PROT</name>
<dbReference type="InterPro" id="IPR006067">
    <property type="entry name" value="NO2/SO3_Rdtase_4Fe4S_dom"/>
</dbReference>
<evidence type="ECO:0000313" key="10">
    <source>
        <dbReference type="EMBL" id="OGG94731.1"/>
    </source>
</evidence>
<feature type="domain" description="Nitrite/sulphite reductase 4Fe-4S" evidence="7">
    <location>
        <begin position="120"/>
        <end position="265"/>
    </location>
</feature>
<evidence type="ECO:0008006" key="12">
    <source>
        <dbReference type="Google" id="ProtNLM"/>
    </source>
</evidence>
<evidence type="ECO:0000256" key="4">
    <source>
        <dbReference type="ARBA" id="ARBA00023002"/>
    </source>
</evidence>
<dbReference type="InterPro" id="IPR001455">
    <property type="entry name" value="TusA-like"/>
</dbReference>
<keyword evidence="3" id="KW-0479">Metal-binding</keyword>
<keyword evidence="4" id="KW-0560">Oxidoreductase</keyword>
<dbReference type="AlphaFoldDB" id="A0A1F6G9E5"/>
<dbReference type="GO" id="GO:0020037">
    <property type="term" value="F:heme binding"/>
    <property type="evidence" value="ECO:0007669"/>
    <property type="project" value="InterPro"/>
</dbReference>
<evidence type="ECO:0000256" key="1">
    <source>
        <dbReference type="ARBA" id="ARBA00022485"/>
    </source>
</evidence>
<dbReference type="PANTHER" id="PTHR32439">
    <property type="entry name" value="FERREDOXIN--NITRITE REDUCTASE, CHLOROPLASTIC"/>
    <property type="match status" value="1"/>
</dbReference>
<dbReference type="Gene3D" id="3.30.110.40">
    <property type="entry name" value="TusA-like domain"/>
    <property type="match status" value="1"/>
</dbReference>
<evidence type="ECO:0000256" key="2">
    <source>
        <dbReference type="ARBA" id="ARBA00022617"/>
    </source>
</evidence>
<dbReference type="Pfam" id="PF03460">
    <property type="entry name" value="NIR_SIR_ferr"/>
    <property type="match status" value="2"/>
</dbReference>
<evidence type="ECO:0000259" key="7">
    <source>
        <dbReference type="Pfam" id="PF01077"/>
    </source>
</evidence>
<reference evidence="10 11" key="1">
    <citation type="journal article" date="2016" name="Nat. Commun.">
        <title>Thousands of microbial genomes shed light on interconnected biogeochemical processes in an aquifer system.</title>
        <authorList>
            <person name="Anantharaman K."/>
            <person name="Brown C.T."/>
            <person name="Hug L.A."/>
            <person name="Sharon I."/>
            <person name="Castelle C.J."/>
            <person name="Probst A.J."/>
            <person name="Thomas B.C."/>
            <person name="Singh A."/>
            <person name="Wilkins M.J."/>
            <person name="Karaoz U."/>
            <person name="Brodie E.L."/>
            <person name="Williams K.H."/>
            <person name="Hubbard S.S."/>
            <person name="Banfield J.F."/>
        </authorList>
    </citation>
    <scope>NUCLEOTIDE SEQUENCE [LARGE SCALE GENOMIC DNA]</scope>
</reference>
<keyword evidence="1" id="KW-0004">4Fe-4S</keyword>
<dbReference type="GO" id="GO:0046872">
    <property type="term" value="F:metal ion binding"/>
    <property type="evidence" value="ECO:0007669"/>
    <property type="project" value="UniProtKB-KW"/>
</dbReference>
<evidence type="ECO:0000313" key="11">
    <source>
        <dbReference type="Proteomes" id="UP000178449"/>
    </source>
</evidence>
<dbReference type="Proteomes" id="UP000178449">
    <property type="component" value="Unassembled WGS sequence"/>
</dbReference>
<dbReference type="Pfam" id="PF01077">
    <property type="entry name" value="NIR_SIR"/>
    <property type="match status" value="2"/>
</dbReference>
<dbReference type="CDD" id="cd00291">
    <property type="entry name" value="SirA_YedF_YeeD"/>
    <property type="match status" value="1"/>
</dbReference>
<dbReference type="InterPro" id="IPR005117">
    <property type="entry name" value="NiRdtase/SiRdtase_haem-b_fer"/>
</dbReference>
<keyword evidence="5" id="KW-0408">Iron</keyword>
<evidence type="ECO:0000259" key="9">
    <source>
        <dbReference type="Pfam" id="PF03460"/>
    </source>
</evidence>
<dbReference type="SUPFAM" id="SSF64307">
    <property type="entry name" value="SirA-like"/>
    <property type="match status" value="1"/>
</dbReference>
<keyword evidence="2" id="KW-0349">Heme</keyword>
<evidence type="ECO:0000256" key="5">
    <source>
        <dbReference type="ARBA" id="ARBA00023004"/>
    </source>
</evidence>
<feature type="domain" description="Nitrite/Sulfite reductase ferredoxin-like" evidence="9">
    <location>
        <begin position="325"/>
        <end position="380"/>
    </location>
</feature>
<dbReference type="InterPro" id="IPR051329">
    <property type="entry name" value="NIR_SIR_4Fe-4S"/>
</dbReference>
<gene>
    <name evidence="10" type="ORF">A2527_05905</name>
</gene>
<dbReference type="EMBL" id="MFNE01000035">
    <property type="protein sequence ID" value="OGG94731.1"/>
    <property type="molecule type" value="Genomic_DNA"/>
</dbReference>
<keyword evidence="6" id="KW-0411">Iron-sulfur</keyword>